<dbReference type="OrthoDB" id="1796697at2"/>
<dbReference type="PANTHER" id="PTHR34582:SF2">
    <property type="entry name" value="UPF0702 TRANSMEMBRANE PROTEIN YDFR"/>
    <property type="match status" value="1"/>
</dbReference>
<feature type="transmembrane region" description="Helical" evidence="7">
    <location>
        <begin position="31"/>
        <end position="47"/>
    </location>
</feature>
<keyword evidence="6 7" id="KW-0472">Membrane</keyword>
<evidence type="ECO:0000256" key="4">
    <source>
        <dbReference type="ARBA" id="ARBA00022692"/>
    </source>
</evidence>
<dbReference type="HOGENOM" id="CLU_077149_1_0_9"/>
<dbReference type="Proteomes" id="UP000005262">
    <property type="component" value="Chromosome"/>
</dbReference>
<dbReference type="STRING" id="768704.Desmer_1473"/>
<evidence type="ECO:0000256" key="6">
    <source>
        <dbReference type="ARBA" id="ARBA00023136"/>
    </source>
</evidence>
<feature type="transmembrane region" description="Helical" evidence="7">
    <location>
        <begin position="6"/>
        <end position="24"/>
    </location>
</feature>
<keyword evidence="10" id="KW-1185">Reference proteome</keyword>
<evidence type="ECO:0000313" key="10">
    <source>
        <dbReference type="Proteomes" id="UP000005262"/>
    </source>
</evidence>
<evidence type="ECO:0000313" key="9">
    <source>
        <dbReference type="EMBL" id="AFQ43466.1"/>
    </source>
</evidence>
<sequence>MELHWIWEVILIFFIGTFILRIGGRKSISQMTISQTIVMIGLGSLLIQPVAGHGLFVTFAAALLLTVLMIFSEYLSLKIDILETLFTGKAVMVIENGKPILNNLKKIRLSLDKLETRVRQAGIPSLEDIQYATIEVSGQLGYELKENKKPITKEDFIIIMNELSLIKQSIGYDEAPITKTSQLNPNPNNIFLEVNNKNHEGNKKEP</sequence>
<dbReference type="KEGG" id="dmi:Desmer_1473"/>
<dbReference type="eggNOG" id="COG2323">
    <property type="taxonomic scope" value="Bacteria"/>
</dbReference>
<keyword evidence="5 7" id="KW-1133">Transmembrane helix</keyword>
<gene>
    <name evidence="9" type="ordered locus">Desmer_1473</name>
</gene>
<accession>J7IXN4</accession>
<protein>
    <submittedName>
        <fullName evidence="9">Putative membrane protein</fullName>
    </submittedName>
</protein>
<keyword evidence="3" id="KW-1003">Cell membrane</keyword>
<dbReference type="PANTHER" id="PTHR34582">
    <property type="entry name" value="UPF0702 TRANSMEMBRANE PROTEIN YCAP"/>
    <property type="match status" value="1"/>
</dbReference>
<reference evidence="9 10" key="1">
    <citation type="journal article" date="2012" name="J. Bacteriol.">
        <title>Complete genome sequences of Desulfosporosinus orientis DSM765T, Desulfosporosinus youngiae DSM17734T, Desulfosporosinus meridiei DSM13257T, and Desulfosporosinus acidiphilus DSM22704T.</title>
        <authorList>
            <person name="Pester M."/>
            <person name="Brambilla E."/>
            <person name="Alazard D."/>
            <person name="Rattei T."/>
            <person name="Weinmaier T."/>
            <person name="Han J."/>
            <person name="Lucas S."/>
            <person name="Lapidus A."/>
            <person name="Cheng J.F."/>
            <person name="Goodwin L."/>
            <person name="Pitluck S."/>
            <person name="Peters L."/>
            <person name="Ovchinnikova G."/>
            <person name="Teshima H."/>
            <person name="Detter J.C."/>
            <person name="Han C.S."/>
            <person name="Tapia R."/>
            <person name="Land M.L."/>
            <person name="Hauser L."/>
            <person name="Kyrpides N.C."/>
            <person name="Ivanova N.N."/>
            <person name="Pagani I."/>
            <person name="Huntmann M."/>
            <person name="Wei C.L."/>
            <person name="Davenport K.W."/>
            <person name="Daligault H."/>
            <person name="Chain P.S."/>
            <person name="Chen A."/>
            <person name="Mavromatis K."/>
            <person name="Markowitz V."/>
            <person name="Szeto E."/>
            <person name="Mikhailova N."/>
            <person name="Pati A."/>
            <person name="Wagner M."/>
            <person name="Woyke T."/>
            <person name="Ollivier B."/>
            <person name="Klenk H.P."/>
            <person name="Spring S."/>
            <person name="Loy A."/>
        </authorList>
    </citation>
    <scope>NUCLEOTIDE SEQUENCE [LARGE SCALE GENOMIC DNA]</scope>
    <source>
        <strain evidence="10">ATCC BAA-275 / DSM 13257 / NCIMB 13706 / S10</strain>
    </source>
</reference>
<feature type="domain" description="YetF C-terminal" evidence="8">
    <location>
        <begin position="78"/>
        <end position="161"/>
    </location>
</feature>
<comment type="similarity">
    <text evidence="2">Belongs to the UPF0702 family.</text>
</comment>
<feature type="transmembrane region" description="Helical" evidence="7">
    <location>
        <begin position="53"/>
        <end position="71"/>
    </location>
</feature>
<name>J7IXN4_DESMD</name>
<evidence type="ECO:0000256" key="2">
    <source>
        <dbReference type="ARBA" id="ARBA00006448"/>
    </source>
</evidence>
<dbReference type="Gene3D" id="3.30.240.20">
    <property type="entry name" value="bsu07140 like domains"/>
    <property type="match status" value="1"/>
</dbReference>
<dbReference type="GO" id="GO:0005886">
    <property type="term" value="C:plasma membrane"/>
    <property type="evidence" value="ECO:0007669"/>
    <property type="project" value="UniProtKB-SubCell"/>
</dbReference>
<dbReference type="Pfam" id="PF04239">
    <property type="entry name" value="DUF421"/>
    <property type="match status" value="1"/>
</dbReference>
<dbReference type="InterPro" id="IPR007353">
    <property type="entry name" value="DUF421"/>
</dbReference>
<reference evidence="10" key="2">
    <citation type="submission" date="2012-08" db="EMBL/GenBank/DDBJ databases">
        <title>Finished genome of Desulfosporosinus meridiei DSM 13257.</title>
        <authorList>
            <person name="Huntemann M."/>
            <person name="Wei C.-L."/>
            <person name="Han J."/>
            <person name="Detter J.C."/>
            <person name="Han C."/>
            <person name="Davenport K."/>
            <person name="Daligault H."/>
            <person name="Erkkila T."/>
            <person name="Gu W."/>
            <person name="Munk A.C.C."/>
            <person name="Teshima H."/>
            <person name="Xu Y."/>
            <person name="Chain P."/>
            <person name="Tapia R."/>
            <person name="Chen A."/>
            <person name="Krypides N."/>
            <person name="Mavromatis K."/>
            <person name="Markowitz V."/>
            <person name="Szeto E."/>
            <person name="Ivanova N."/>
            <person name="Mikhailova N."/>
            <person name="Ovchinnikova G."/>
            <person name="Pagani I."/>
            <person name="Pati A."/>
            <person name="Goodwin L."/>
            <person name="Peters L."/>
            <person name="Pitluck S."/>
            <person name="Woyke T."/>
            <person name="Pester M."/>
            <person name="Spring S."/>
            <person name="Ollivier B."/>
            <person name="Rattei T."/>
            <person name="Klenk H.-P."/>
            <person name="Wagner M."/>
            <person name="Loy A."/>
        </authorList>
    </citation>
    <scope>NUCLEOTIDE SEQUENCE [LARGE SCALE GENOMIC DNA]</scope>
    <source>
        <strain evidence="10">ATCC BAA-275 / DSM 13257 / NCIMB 13706 / S10</strain>
    </source>
</reference>
<evidence type="ECO:0000256" key="3">
    <source>
        <dbReference type="ARBA" id="ARBA00022475"/>
    </source>
</evidence>
<dbReference type="EMBL" id="CP003629">
    <property type="protein sequence ID" value="AFQ43466.1"/>
    <property type="molecule type" value="Genomic_DNA"/>
</dbReference>
<evidence type="ECO:0000256" key="5">
    <source>
        <dbReference type="ARBA" id="ARBA00022989"/>
    </source>
</evidence>
<organism evidence="9 10">
    <name type="scientific">Desulfosporosinus meridiei (strain ATCC BAA-275 / DSM 13257 / KCTC 12902 / NCIMB 13706 / S10)</name>
    <dbReference type="NCBI Taxonomy" id="768704"/>
    <lineage>
        <taxon>Bacteria</taxon>
        <taxon>Bacillati</taxon>
        <taxon>Bacillota</taxon>
        <taxon>Clostridia</taxon>
        <taxon>Eubacteriales</taxon>
        <taxon>Desulfitobacteriaceae</taxon>
        <taxon>Desulfosporosinus</taxon>
    </lineage>
</organism>
<dbReference type="InterPro" id="IPR023090">
    <property type="entry name" value="UPF0702_alpha/beta_dom_sf"/>
</dbReference>
<proteinExistence type="inferred from homology"/>
<dbReference type="RefSeq" id="WP_014902385.1">
    <property type="nucleotide sequence ID" value="NC_018515.1"/>
</dbReference>
<evidence type="ECO:0000259" key="8">
    <source>
        <dbReference type="Pfam" id="PF04239"/>
    </source>
</evidence>
<comment type="subcellular location">
    <subcellularLocation>
        <location evidence="1">Cell membrane</location>
        <topology evidence="1">Multi-pass membrane protein</topology>
    </subcellularLocation>
</comment>
<dbReference type="AlphaFoldDB" id="J7IXN4"/>
<keyword evidence="4 7" id="KW-0812">Transmembrane</keyword>
<evidence type="ECO:0000256" key="7">
    <source>
        <dbReference type="SAM" id="Phobius"/>
    </source>
</evidence>
<evidence type="ECO:0000256" key="1">
    <source>
        <dbReference type="ARBA" id="ARBA00004651"/>
    </source>
</evidence>